<reference evidence="10 11" key="1">
    <citation type="journal article" date="2014" name="Int. J. Syst. Evol. Microbiol.">
        <title>Jeotgalibaca dankookensis gen. nov., sp. nov., a member of the family Carnobacteriaceae, isolated from seujeot (Korean traditional food).</title>
        <authorList>
            <person name="Lee D.G."/>
            <person name="Trujillo M.E."/>
            <person name="Kang H."/>
            <person name="Ahn T.Y."/>
        </authorList>
    </citation>
    <scope>NUCLEOTIDE SEQUENCE [LARGE SCALE GENOMIC DNA]</scope>
    <source>
        <strain evidence="10 11">EX-07</strain>
    </source>
</reference>
<comment type="similarity">
    <text evidence="8">Belongs to the TsuA/YedE (TC 9.B.102) family.</text>
</comment>
<keyword evidence="7 9" id="KW-0472">Membrane</keyword>
<keyword evidence="6 9" id="KW-1133">Transmembrane helix</keyword>
<dbReference type="Proteomes" id="UP000188993">
    <property type="component" value="Chromosome"/>
</dbReference>
<proteinExistence type="inferred from homology"/>
<evidence type="ECO:0000256" key="8">
    <source>
        <dbReference type="ARBA" id="ARBA00035655"/>
    </source>
</evidence>
<feature type="transmembrane region" description="Helical" evidence="9">
    <location>
        <begin position="342"/>
        <end position="359"/>
    </location>
</feature>
<dbReference type="KEGG" id="jda:BW727_100158"/>
<feature type="transmembrane region" description="Helical" evidence="9">
    <location>
        <begin position="42"/>
        <end position="61"/>
    </location>
</feature>
<keyword evidence="11" id="KW-1185">Reference proteome</keyword>
<feature type="transmembrane region" description="Helical" evidence="9">
    <location>
        <begin position="201"/>
        <end position="222"/>
    </location>
</feature>
<evidence type="ECO:0000256" key="2">
    <source>
        <dbReference type="ARBA" id="ARBA00022448"/>
    </source>
</evidence>
<dbReference type="EMBL" id="CP019728">
    <property type="protein sequence ID" value="AQS52568.1"/>
    <property type="molecule type" value="Genomic_DNA"/>
</dbReference>
<dbReference type="Pfam" id="PF04143">
    <property type="entry name" value="Sulf_transp"/>
    <property type="match status" value="1"/>
</dbReference>
<feature type="transmembrane region" description="Helical" evidence="9">
    <location>
        <begin position="371"/>
        <end position="398"/>
    </location>
</feature>
<evidence type="ECO:0000256" key="1">
    <source>
        <dbReference type="ARBA" id="ARBA00004429"/>
    </source>
</evidence>
<feature type="transmembrane region" description="Helical" evidence="9">
    <location>
        <begin position="129"/>
        <end position="151"/>
    </location>
</feature>
<dbReference type="PANTHER" id="PTHR30574:SF1">
    <property type="entry name" value="SULPHUR TRANSPORT DOMAIN-CONTAINING PROTEIN"/>
    <property type="match status" value="1"/>
</dbReference>
<dbReference type="InterPro" id="IPR007272">
    <property type="entry name" value="Sulf_transp_TsuA/YedE"/>
</dbReference>
<evidence type="ECO:0000256" key="4">
    <source>
        <dbReference type="ARBA" id="ARBA00022519"/>
    </source>
</evidence>
<keyword evidence="3" id="KW-1003">Cell membrane</keyword>
<evidence type="ECO:0000256" key="5">
    <source>
        <dbReference type="ARBA" id="ARBA00022692"/>
    </source>
</evidence>
<keyword evidence="4" id="KW-0997">Cell inner membrane</keyword>
<evidence type="ECO:0000256" key="7">
    <source>
        <dbReference type="ARBA" id="ARBA00023136"/>
    </source>
</evidence>
<keyword evidence="2" id="KW-0813">Transport</keyword>
<dbReference type="STRING" id="708126.BW727_100158"/>
<dbReference type="RefSeq" id="WP_217994403.1">
    <property type="nucleotide sequence ID" value="NZ_BBYN01000005.1"/>
</dbReference>
<evidence type="ECO:0000313" key="11">
    <source>
        <dbReference type="Proteomes" id="UP000188993"/>
    </source>
</evidence>
<evidence type="ECO:0000256" key="9">
    <source>
        <dbReference type="SAM" id="Phobius"/>
    </source>
</evidence>
<gene>
    <name evidence="10" type="ORF">BW727_100158</name>
</gene>
<evidence type="ECO:0000256" key="6">
    <source>
        <dbReference type="ARBA" id="ARBA00022989"/>
    </source>
</evidence>
<protein>
    <submittedName>
        <fullName evidence="10">Uncharacterized protein</fullName>
    </submittedName>
</protein>
<dbReference type="AlphaFoldDB" id="A0A1S6ILY0"/>
<feature type="transmembrane region" description="Helical" evidence="9">
    <location>
        <begin position="19"/>
        <end position="36"/>
    </location>
</feature>
<name>A0A1S6ILY0_9LACT</name>
<feature type="transmembrane region" description="Helical" evidence="9">
    <location>
        <begin position="271"/>
        <end position="289"/>
    </location>
</feature>
<dbReference type="GO" id="GO:0005886">
    <property type="term" value="C:plasma membrane"/>
    <property type="evidence" value="ECO:0007669"/>
    <property type="project" value="UniProtKB-SubCell"/>
</dbReference>
<feature type="transmembrane region" description="Helical" evidence="9">
    <location>
        <begin position="404"/>
        <end position="424"/>
    </location>
</feature>
<evidence type="ECO:0000313" key="10">
    <source>
        <dbReference type="EMBL" id="AQS52568.1"/>
    </source>
</evidence>
<evidence type="ECO:0000256" key="3">
    <source>
        <dbReference type="ARBA" id="ARBA00022475"/>
    </source>
</evidence>
<keyword evidence="5 9" id="KW-0812">Transmembrane</keyword>
<organism evidence="10 11">
    <name type="scientific">Jeotgalibaca dankookensis</name>
    <dbReference type="NCBI Taxonomy" id="708126"/>
    <lineage>
        <taxon>Bacteria</taxon>
        <taxon>Bacillati</taxon>
        <taxon>Bacillota</taxon>
        <taxon>Bacilli</taxon>
        <taxon>Lactobacillales</taxon>
        <taxon>Carnobacteriaceae</taxon>
        <taxon>Jeotgalibaca</taxon>
    </lineage>
</organism>
<accession>A0A1S6ILY0</accession>
<dbReference type="PANTHER" id="PTHR30574">
    <property type="entry name" value="INNER MEMBRANE PROTEIN YEDE"/>
    <property type="match status" value="1"/>
</dbReference>
<comment type="subcellular location">
    <subcellularLocation>
        <location evidence="1">Cell inner membrane</location>
        <topology evidence="1">Multi-pass membrane protein</topology>
    </subcellularLocation>
</comment>
<feature type="transmembrane region" description="Helical" evidence="9">
    <location>
        <begin position="81"/>
        <end position="100"/>
    </location>
</feature>
<feature type="transmembrane region" description="Helical" evidence="9">
    <location>
        <begin position="163"/>
        <end position="181"/>
    </location>
</feature>
<sequence>MDESVSELTFKDKTAMQPLIGFAIIIALVAFGFYLSTLKDILPLHLFAGILLGYILTRARFGFAGGIKRIYMRGEGSLSKALLLLLLVTSIVIMGIQWAAASNGAIPAYLATNGQAVIPGTTNVYFTNIATVFGGFIFGVGMMLAGGCGSGTLADFGEGSGRAMIAFVFFVIGAAPGHYARQVIDKTAVGKIGFQIHLPQIMGYFGALLLTAVLLGFLYWGVLAYENMRKQQGTYLDPKGDYEDFELPLKDVKEPGFFNSKVYHKLFIERWSFTFGALALAIMAIFVLVTTGKNWGVSTALVTWHVAFLDMLGIQLPAEYFQSHIDKVQAGLLNDGGTIRNIGLIVGSALSFLLAKRFAFDFKMSKKDMFYFALGGLLLGFGSRVGLGCNIGAMYAAISSFSASGWVFLLSMSLGGIVGMKLFVGQVSILPVPIHKK</sequence>